<dbReference type="EMBL" id="VSSQ01055600">
    <property type="protein sequence ID" value="MPN09489.1"/>
    <property type="molecule type" value="Genomic_DNA"/>
</dbReference>
<gene>
    <name evidence="1" type="ORF">SDC9_156779</name>
</gene>
<dbReference type="AlphaFoldDB" id="A0A645F818"/>
<accession>A0A645F818</accession>
<comment type="caution">
    <text evidence="1">The sequence shown here is derived from an EMBL/GenBank/DDBJ whole genome shotgun (WGS) entry which is preliminary data.</text>
</comment>
<organism evidence="1">
    <name type="scientific">bioreactor metagenome</name>
    <dbReference type="NCBI Taxonomy" id="1076179"/>
    <lineage>
        <taxon>unclassified sequences</taxon>
        <taxon>metagenomes</taxon>
        <taxon>ecological metagenomes</taxon>
    </lineage>
</organism>
<reference evidence="1" key="1">
    <citation type="submission" date="2019-08" db="EMBL/GenBank/DDBJ databases">
        <authorList>
            <person name="Kucharzyk K."/>
            <person name="Murdoch R.W."/>
            <person name="Higgins S."/>
            <person name="Loffler F."/>
        </authorList>
    </citation>
    <scope>NUCLEOTIDE SEQUENCE</scope>
</reference>
<proteinExistence type="predicted"/>
<evidence type="ECO:0000313" key="1">
    <source>
        <dbReference type="EMBL" id="MPN09489.1"/>
    </source>
</evidence>
<sequence>MKSRLHSIAVGFVLCGKARVKLLRRFFGKEHANITREAHIHGDGELIGGHAGFRIEVRNLRAGVYTAVRSSGTVDANLLACDRKQRFVELLLNGNTVFLQLPADVVCAVVGNDQADAAAHNGSLSQTMMAAVANANTRAATRSP</sequence>
<protein>
    <submittedName>
        <fullName evidence="1">Uncharacterized protein</fullName>
    </submittedName>
</protein>
<name>A0A645F818_9ZZZZ</name>